<reference evidence="9" key="1">
    <citation type="journal article" date="2019" name="Int. J. Syst. Evol. Microbiol.">
        <title>The Global Catalogue of Microorganisms (GCM) 10K type strain sequencing project: providing services to taxonomists for standard genome sequencing and annotation.</title>
        <authorList>
            <consortium name="The Broad Institute Genomics Platform"/>
            <consortium name="The Broad Institute Genome Sequencing Center for Infectious Disease"/>
            <person name="Wu L."/>
            <person name="Ma J."/>
        </authorList>
    </citation>
    <scope>NUCLEOTIDE SEQUENCE [LARGE SCALE GENOMIC DNA]</scope>
    <source>
        <strain evidence="9">CCUG 54522</strain>
    </source>
</reference>
<gene>
    <name evidence="8" type="ORF">ACFPYL_04100</name>
</gene>
<dbReference type="CDD" id="cd02966">
    <property type="entry name" value="TlpA_like_family"/>
    <property type="match status" value="1"/>
</dbReference>
<dbReference type="InterPro" id="IPR036249">
    <property type="entry name" value="Thioredoxin-like_sf"/>
</dbReference>
<evidence type="ECO:0000259" key="7">
    <source>
        <dbReference type="PROSITE" id="PS51352"/>
    </source>
</evidence>
<feature type="signal peptide" evidence="6">
    <location>
        <begin position="1"/>
        <end position="29"/>
    </location>
</feature>
<keyword evidence="3" id="KW-0812">Transmembrane</keyword>
<evidence type="ECO:0000256" key="3">
    <source>
        <dbReference type="ARBA" id="ARBA00022968"/>
    </source>
</evidence>
<comment type="caution">
    <text evidence="8">The sequence shown here is derived from an EMBL/GenBank/DDBJ whole genome shotgun (WGS) entry which is preliminary data.</text>
</comment>
<dbReference type="PANTHER" id="PTHR42852:SF6">
    <property type="entry name" value="THIOL:DISULFIDE INTERCHANGE PROTEIN DSBE"/>
    <property type="match status" value="1"/>
</dbReference>
<name>A0ABW1LEA4_9ACTN</name>
<dbReference type="EMBL" id="JBHSRJ010000002">
    <property type="protein sequence ID" value="MFC6042239.1"/>
    <property type="molecule type" value="Genomic_DNA"/>
</dbReference>
<keyword evidence="6" id="KW-0732">Signal</keyword>
<evidence type="ECO:0000313" key="8">
    <source>
        <dbReference type="EMBL" id="MFC6042239.1"/>
    </source>
</evidence>
<dbReference type="Proteomes" id="UP001596135">
    <property type="component" value="Unassembled WGS sequence"/>
</dbReference>
<dbReference type="Gene3D" id="3.40.30.10">
    <property type="entry name" value="Glutaredoxin"/>
    <property type="match status" value="1"/>
</dbReference>
<dbReference type="InterPro" id="IPR050553">
    <property type="entry name" value="Thioredoxin_ResA/DsbE_sf"/>
</dbReference>
<evidence type="ECO:0000256" key="1">
    <source>
        <dbReference type="ARBA" id="ARBA00004196"/>
    </source>
</evidence>
<dbReference type="PROSITE" id="PS51352">
    <property type="entry name" value="THIOREDOXIN_2"/>
    <property type="match status" value="1"/>
</dbReference>
<sequence length="199" mass="20586">MTHWSTPKRMLLGVAAPLLLALTACTSLGATGNKGYISGDGSVQVIDPADRDDPVTFSGTSLTGDPISSEDYLGKVLVVNKWWSGCGPCRTEMPMLGEVSPELGDRAAVLGINVRDSSPENGLSFMKRVGADFPSVYDVQGKVGLAFAGKAPMAATPTTIFLDDEGRVAAVITGPVPSKQTLLDVIDDVAGDDGGNSDG</sequence>
<feature type="chain" id="PRO_5045142515" evidence="6">
    <location>
        <begin position="30"/>
        <end position="199"/>
    </location>
</feature>
<dbReference type="PANTHER" id="PTHR42852">
    <property type="entry name" value="THIOL:DISULFIDE INTERCHANGE PROTEIN DSBE"/>
    <property type="match status" value="1"/>
</dbReference>
<keyword evidence="2" id="KW-0201">Cytochrome c-type biogenesis</keyword>
<protein>
    <submittedName>
        <fullName evidence="8">TlpA disulfide reductase family protein</fullName>
    </submittedName>
</protein>
<evidence type="ECO:0000256" key="5">
    <source>
        <dbReference type="ARBA" id="ARBA00023284"/>
    </source>
</evidence>
<dbReference type="InterPro" id="IPR013766">
    <property type="entry name" value="Thioredoxin_domain"/>
</dbReference>
<feature type="domain" description="Thioredoxin" evidence="7">
    <location>
        <begin position="46"/>
        <end position="191"/>
    </location>
</feature>
<keyword evidence="9" id="KW-1185">Reference proteome</keyword>
<comment type="subcellular location">
    <subcellularLocation>
        <location evidence="1">Cell envelope</location>
    </subcellularLocation>
</comment>
<dbReference type="RefSeq" id="WP_379150609.1">
    <property type="nucleotide sequence ID" value="NZ_JBHSRJ010000002.1"/>
</dbReference>
<evidence type="ECO:0000256" key="6">
    <source>
        <dbReference type="SAM" id="SignalP"/>
    </source>
</evidence>
<dbReference type="Pfam" id="PF08534">
    <property type="entry name" value="Redoxin"/>
    <property type="match status" value="1"/>
</dbReference>
<keyword evidence="5" id="KW-0676">Redox-active center</keyword>
<accession>A0ABW1LEA4</accession>
<keyword evidence="3" id="KW-0735">Signal-anchor</keyword>
<keyword evidence="4" id="KW-1015">Disulfide bond</keyword>
<dbReference type="InterPro" id="IPR013740">
    <property type="entry name" value="Redoxin"/>
</dbReference>
<dbReference type="SUPFAM" id="SSF52833">
    <property type="entry name" value="Thioredoxin-like"/>
    <property type="match status" value="1"/>
</dbReference>
<evidence type="ECO:0000313" key="9">
    <source>
        <dbReference type="Proteomes" id="UP001596135"/>
    </source>
</evidence>
<evidence type="ECO:0000256" key="2">
    <source>
        <dbReference type="ARBA" id="ARBA00022748"/>
    </source>
</evidence>
<evidence type="ECO:0000256" key="4">
    <source>
        <dbReference type="ARBA" id="ARBA00023157"/>
    </source>
</evidence>
<organism evidence="8 9">
    <name type="scientific">Nocardioides hankookensis</name>
    <dbReference type="NCBI Taxonomy" id="443157"/>
    <lineage>
        <taxon>Bacteria</taxon>
        <taxon>Bacillati</taxon>
        <taxon>Actinomycetota</taxon>
        <taxon>Actinomycetes</taxon>
        <taxon>Propionibacteriales</taxon>
        <taxon>Nocardioidaceae</taxon>
        <taxon>Nocardioides</taxon>
    </lineage>
</organism>
<proteinExistence type="predicted"/>